<evidence type="ECO:0000313" key="2">
    <source>
        <dbReference type="Proteomes" id="UP000314294"/>
    </source>
</evidence>
<protein>
    <submittedName>
        <fullName evidence="1">Uncharacterized protein</fullName>
    </submittedName>
</protein>
<keyword evidence="2" id="KW-1185">Reference proteome</keyword>
<dbReference type="Proteomes" id="UP000314294">
    <property type="component" value="Unassembled WGS sequence"/>
</dbReference>
<evidence type="ECO:0000313" key="1">
    <source>
        <dbReference type="EMBL" id="TNN36471.1"/>
    </source>
</evidence>
<sequence>MRIQGVLRVNEDHFPARVAILAWQLSTAPNVNTTISGSCQALSVSHILPGAGGIMPGIPPDIPVLGPNRI</sequence>
<organism evidence="1 2">
    <name type="scientific">Liparis tanakae</name>
    <name type="common">Tanaka's snailfish</name>
    <dbReference type="NCBI Taxonomy" id="230148"/>
    <lineage>
        <taxon>Eukaryota</taxon>
        <taxon>Metazoa</taxon>
        <taxon>Chordata</taxon>
        <taxon>Craniata</taxon>
        <taxon>Vertebrata</taxon>
        <taxon>Euteleostomi</taxon>
        <taxon>Actinopterygii</taxon>
        <taxon>Neopterygii</taxon>
        <taxon>Teleostei</taxon>
        <taxon>Neoteleostei</taxon>
        <taxon>Acanthomorphata</taxon>
        <taxon>Eupercaria</taxon>
        <taxon>Perciformes</taxon>
        <taxon>Cottioidei</taxon>
        <taxon>Cottales</taxon>
        <taxon>Liparidae</taxon>
        <taxon>Liparis</taxon>
    </lineage>
</organism>
<name>A0A4Z2F6Q9_9TELE</name>
<accession>A0A4Z2F6Q9</accession>
<proteinExistence type="predicted"/>
<reference evidence="1 2" key="1">
    <citation type="submission" date="2019-03" db="EMBL/GenBank/DDBJ databases">
        <title>First draft genome of Liparis tanakae, snailfish: a comprehensive survey of snailfish specific genes.</title>
        <authorList>
            <person name="Kim W."/>
            <person name="Song I."/>
            <person name="Jeong J.-H."/>
            <person name="Kim D."/>
            <person name="Kim S."/>
            <person name="Ryu S."/>
            <person name="Song J.Y."/>
            <person name="Lee S.K."/>
        </authorList>
    </citation>
    <scope>NUCLEOTIDE SEQUENCE [LARGE SCALE GENOMIC DNA]</scope>
    <source>
        <tissue evidence="1">Muscle</tissue>
    </source>
</reference>
<gene>
    <name evidence="1" type="ORF">EYF80_053368</name>
</gene>
<dbReference type="AlphaFoldDB" id="A0A4Z2F6Q9"/>
<dbReference type="EMBL" id="SRLO01001615">
    <property type="protein sequence ID" value="TNN36471.1"/>
    <property type="molecule type" value="Genomic_DNA"/>
</dbReference>
<comment type="caution">
    <text evidence="1">The sequence shown here is derived from an EMBL/GenBank/DDBJ whole genome shotgun (WGS) entry which is preliminary data.</text>
</comment>